<organism evidence="3 4">
    <name type="scientific">Heracleum sosnowskyi</name>
    <dbReference type="NCBI Taxonomy" id="360622"/>
    <lineage>
        <taxon>Eukaryota</taxon>
        <taxon>Viridiplantae</taxon>
        <taxon>Streptophyta</taxon>
        <taxon>Embryophyta</taxon>
        <taxon>Tracheophyta</taxon>
        <taxon>Spermatophyta</taxon>
        <taxon>Magnoliopsida</taxon>
        <taxon>eudicotyledons</taxon>
        <taxon>Gunneridae</taxon>
        <taxon>Pentapetalae</taxon>
        <taxon>asterids</taxon>
        <taxon>campanulids</taxon>
        <taxon>Apiales</taxon>
        <taxon>Apiaceae</taxon>
        <taxon>Apioideae</taxon>
        <taxon>apioid superclade</taxon>
        <taxon>Tordylieae</taxon>
        <taxon>Tordyliinae</taxon>
        <taxon>Heracleum</taxon>
    </lineage>
</organism>
<reference evidence="3" key="2">
    <citation type="submission" date="2023-05" db="EMBL/GenBank/DDBJ databases">
        <authorList>
            <person name="Schelkunov M.I."/>
        </authorList>
    </citation>
    <scope>NUCLEOTIDE SEQUENCE</scope>
    <source>
        <strain evidence="3">Hsosn_3</strain>
        <tissue evidence="3">Leaf</tissue>
    </source>
</reference>
<keyword evidence="2" id="KW-0472">Membrane</keyword>
<dbReference type="EMBL" id="JAUIZM010000004">
    <property type="protein sequence ID" value="KAK1387905.1"/>
    <property type="molecule type" value="Genomic_DNA"/>
</dbReference>
<keyword evidence="4" id="KW-1185">Reference proteome</keyword>
<feature type="region of interest" description="Disordered" evidence="1">
    <location>
        <begin position="1"/>
        <end position="22"/>
    </location>
</feature>
<proteinExistence type="predicted"/>
<protein>
    <submittedName>
        <fullName evidence="3">Uncharacterized protein</fullName>
    </submittedName>
</protein>
<keyword evidence="2" id="KW-1133">Transmembrane helix</keyword>
<dbReference type="AlphaFoldDB" id="A0AAD8ILG5"/>
<evidence type="ECO:0000256" key="2">
    <source>
        <dbReference type="SAM" id="Phobius"/>
    </source>
</evidence>
<sequence>MRDYSSMLGGSERWNTGSRKKDPQLKCNFFEWAEPQYTERAREVIEDLKLKLSYKCDEILSLSDDLSIADKENMLLKEQLSVAERKNKETMEVLSKETELGKRKKLSNLFAMACFVIWFLYICN</sequence>
<dbReference type="Proteomes" id="UP001237642">
    <property type="component" value="Unassembled WGS sequence"/>
</dbReference>
<accession>A0AAD8ILG5</accession>
<feature type="transmembrane region" description="Helical" evidence="2">
    <location>
        <begin position="106"/>
        <end position="122"/>
    </location>
</feature>
<name>A0AAD8ILG5_9APIA</name>
<evidence type="ECO:0000256" key="1">
    <source>
        <dbReference type="SAM" id="MobiDB-lite"/>
    </source>
</evidence>
<keyword evidence="2" id="KW-0812">Transmembrane</keyword>
<gene>
    <name evidence="3" type="ORF">POM88_016083</name>
</gene>
<comment type="caution">
    <text evidence="3">The sequence shown here is derived from an EMBL/GenBank/DDBJ whole genome shotgun (WGS) entry which is preliminary data.</text>
</comment>
<reference evidence="3" key="1">
    <citation type="submission" date="2023-02" db="EMBL/GenBank/DDBJ databases">
        <title>Genome of toxic invasive species Heracleum sosnowskyi carries increased number of genes despite the absence of recent whole-genome duplications.</title>
        <authorList>
            <person name="Schelkunov M."/>
            <person name="Shtratnikova V."/>
            <person name="Makarenko M."/>
            <person name="Klepikova A."/>
            <person name="Omelchenko D."/>
            <person name="Novikova G."/>
            <person name="Obukhova E."/>
            <person name="Bogdanov V."/>
            <person name="Penin A."/>
            <person name="Logacheva M."/>
        </authorList>
    </citation>
    <scope>NUCLEOTIDE SEQUENCE</scope>
    <source>
        <strain evidence="3">Hsosn_3</strain>
        <tissue evidence="3">Leaf</tissue>
    </source>
</reference>
<evidence type="ECO:0000313" key="4">
    <source>
        <dbReference type="Proteomes" id="UP001237642"/>
    </source>
</evidence>
<evidence type="ECO:0000313" key="3">
    <source>
        <dbReference type="EMBL" id="KAK1387905.1"/>
    </source>
</evidence>